<dbReference type="GeneID" id="90994620"/>
<dbReference type="EMBL" id="FQTY01000026">
    <property type="protein sequence ID" value="SHF18209.1"/>
    <property type="molecule type" value="Genomic_DNA"/>
</dbReference>
<dbReference type="RefSeq" id="WP_072977923.1">
    <property type="nucleotide sequence ID" value="NZ_FQTY01000026.1"/>
</dbReference>
<feature type="transmembrane region" description="Helical" evidence="1">
    <location>
        <begin position="114"/>
        <end position="137"/>
    </location>
</feature>
<evidence type="ECO:0000313" key="3">
    <source>
        <dbReference type="EMBL" id="SHF18209.1"/>
    </source>
</evidence>
<feature type="transmembrane region" description="Helical" evidence="1">
    <location>
        <begin position="60"/>
        <end position="82"/>
    </location>
</feature>
<keyword evidence="1" id="KW-1133">Transmembrane helix</keyword>
<feature type="transmembrane region" description="Helical" evidence="1">
    <location>
        <begin position="20"/>
        <end position="40"/>
    </location>
</feature>
<sequence length="138" mass="15170">MIMDSTIRGFKKGMNTLWRLTKIVVPVYFFVTFLRMTPILDMISVWFEPAMKLLGLPGETSLVLVLGNCINLYAGIGAITSLNLNIKQITILAVMLSFSHSLFLETAVAKKTGVNLFVVIGIRLALAIVSGLILNILL</sequence>
<keyword evidence="4" id="KW-1185">Reference proteome</keyword>
<dbReference type="STRING" id="1123404.SAMN02745784_03083"/>
<proteinExistence type="predicted"/>
<feature type="domain" description="Nucleoside transporter/FeoB GTPase Gate" evidence="2">
    <location>
        <begin position="17"/>
        <end position="109"/>
    </location>
</feature>
<dbReference type="AlphaFoldDB" id="A0A1M4ZJJ4"/>
<dbReference type="Proteomes" id="UP000184114">
    <property type="component" value="Unassembled WGS sequence"/>
</dbReference>
<reference evidence="4" key="1">
    <citation type="submission" date="2016-11" db="EMBL/GenBank/DDBJ databases">
        <authorList>
            <person name="Varghese N."/>
            <person name="Submissions S."/>
        </authorList>
    </citation>
    <scope>NUCLEOTIDE SEQUENCE [LARGE SCALE GENOMIC DNA]</scope>
    <source>
        <strain evidence="4">DSM 18095</strain>
    </source>
</reference>
<dbReference type="InterPro" id="IPR011642">
    <property type="entry name" value="Gate_dom"/>
</dbReference>
<evidence type="ECO:0000259" key="2">
    <source>
        <dbReference type="Pfam" id="PF07670"/>
    </source>
</evidence>
<keyword evidence="1" id="KW-0812">Transmembrane</keyword>
<evidence type="ECO:0000256" key="1">
    <source>
        <dbReference type="SAM" id="Phobius"/>
    </source>
</evidence>
<name>A0A1M4ZJJ4_9FIRM</name>
<protein>
    <submittedName>
        <fullName evidence="3">Spore maturation protein SpmB</fullName>
    </submittedName>
</protein>
<gene>
    <name evidence="3" type="ORF">SAMN02745784_03083</name>
</gene>
<organism evidence="3 4">
    <name type="scientific">Tissierella praeacuta DSM 18095</name>
    <dbReference type="NCBI Taxonomy" id="1123404"/>
    <lineage>
        <taxon>Bacteria</taxon>
        <taxon>Bacillati</taxon>
        <taxon>Bacillota</taxon>
        <taxon>Tissierellia</taxon>
        <taxon>Tissierellales</taxon>
        <taxon>Tissierellaceae</taxon>
        <taxon>Tissierella</taxon>
    </lineage>
</organism>
<keyword evidence="1" id="KW-0472">Membrane</keyword>
<evidence type="ECO:0000313" key="4">
    <source>
        <dbReference type="Proteomes" id="UP000184114"/>
    </source>
</evidence>
<dbReference type="Pfam" id="PF07670">
    <property type="entry name" value="Gate"/>
    <property type="match status" value="1"/>
</dbReference>
<accession>A0A1M4ZJJ4</accession>